<evidence type="ECO:0000256" key="5">
    <source>
        <dbReference type="NCBIfam" id="TIGR00260"/>
    </source>
</evidence>
<dbReference type="RefSeq" id="WP_380973795.1">
    <property type="nucleotide sequence ID" value="NZ_JBHTEF010000001.1"/>
</dbReference>
<organism evidence="9 10">
    <name type="scientific">Schaalia naturae</name>
    <dbReference type="NCBI Taxonomy" id="635203"/>
    <lineage>
        <taxon>Bacteria</taxon>
        <taxon>Bacillati</taxon>
        <taxon>Actinomycetota</taxon>
        <taxon>Actinomycetes</taxon>
        <taxon>Actinomycetales</taxon>
        <taxon>Actinomycetaceae</taxon>
        <taxon>Schaalia</taxon>
    </lineage>
</organism>
<dbReference type="Gene3D" id="3.90.1380.10">
    <property type="entry name" value="Threonine synthase, N-terminal domain"/>
    <property type="match status" value="1"/>
</dbReference>
<comment type="caution">
    <text evidence="9">The sequence shown here is derived from an EMBL/GenBank/DDBJ whole genome shotgun (WGS) entry which is preliminary data.</text>
</comment>
<name>A0ABW2SN48_9ACTO</name>
<dbReference type="InterPro" id="IPR029144">
    <property type="entry name" value="Thr_synth_N"/>
</dbReference>
<dbReference type="InterPro" id="IPR004450">
    <property type="entry name" value="Thr_synthase-like"/>
</dbReference>
<dbReference type="PANTHER" id="PTHR42690">
    <property type="entry name" value="THREONINE SYNTHASE FAMILY MEMBER"/>
    <property type="match status" value="1"/>
</dbReference>
<sequence length="495" mass="53981">MKYVSTRGHMPPAQFCDILLDGLAPDGGLVVPEAVPTVGSDERERWRGLTYPELAARVIALYATDIPGPDLEALTRAAYSPRVFRSPVVVPLTRLDGRTTLVGLSEGPTLAFKDLAMQFLGQVIPYVLERAGRTLNILAATSGDTGSSAEYAFRGKPGIDVFMLSPRGRMSPVQRAQMYALDDPNIHNLAVDGVFDDCQDLVKAITADTAFKEAHALGAVNSINFGRICAQIAYYFWAWLRATDDLPPAARRSQPVSFAVPSGNFGNVYAGHLARRMGLPVRRLIVATNENDVLDEFFRTGVYAPRPRERTLVTTSPSMDISKASNLERLIWEVLGAHEFASRWQRLAEEGRLDLGDHRSRLEDEFGFVSGSNTHGDRIRTIRTLYERTGVVIDPHTADGLAVGWRQAEAGVTTLVMETAKPEKFGDTVSEALGADTPPVPPHIRELLARPQRVREVPDDVATVRAYLADHALPAARADSPDGAPAPRGQDLGPA</sequence>
<accession>A0ABW2SN48</accession>
<feature type="domain" description="Tryptophan synthase beta chain-like PALP" evidence="7">
    <location>
        <begin position="107"/>
        <end position="335"/>
    </location>
</feature>
<evidence type="ECO:0000313" key="10">
    <source>
        <dbReference type="Proteomes" id="UP001596527"/>
    </source>
</evidence>
<dbReference type="SUPFAM" id="SSF53686">
    <property type="entry name" value="Tryptophan synthase beta subunit-like PLP-dependent enzymes"/>
    <property type="match status" value="1"/>
</dbReference>
<feature type="domain" description="Threonine synthase N-terminal" evidence="8">
    <location>
        <begin position="2"/>
        <end position="79"/>
    </location>
</feature>
<evidence type="ECO:0000256" key="1">
    <source>
        <dbReference type="ARBA" id="ARBA00001933"/>
    </source>
</evidence>
<keyword evidence="4 9" id="KW-0456">Lyase</keyword>
<protein>
    <recommendedName>
        <fullName evidence="5">Threonine synthase</fullName>
        <ecNumber evidence="5">4.2.3.1</ecNumber>
    </recommendedName>
</protein>
<evidence type="ECO:0000313" key="9">
    <source>
        <dbReference type="EMBL" id="MFC7581013.1"/>
    </source>
</evidence>
<feature type="region of interest" description="Disordered" evidence="6">
    <location>
        <begin position="472"/>
        <end position="495"/>
    </location>
</feature>
<dbReference type="GO" id="GO:0004795">
    <property type="term" value="F:threonine synthase activity"/>
    <property type="evidence" value="ECO:0007669"/>
    <property type="project" value="UniProtKB-EC"/>
</dbReference>
<dbReference type="CDD" id="cd01560">
    <property type="entry name" value="Thr-synth_2"/>
    <property type="match status" value="1"/>
</dbReference>
<evidence type="ECO:0000259" key="8">
    <source>
        <dbReference type="Pfam" id="PF14821"/>
    </source>
</evidence>
<keyword evidence="3" id="KW-0663">Pyridoxal phosphate</keyword>
<reference evidence="10" key="1">
    <citation type="journal article" date="2019" name="Int. J. Syst. Evol. Microbiol.">
        <title>The Global Catalogue of Microorganisms (GCM) 10K type strain sequencing project: providing services to taxonomists for standard genome sequencing and annotation.</title>
        <authorList>
            <consortium name="The Broad Institute Genomics Platform"/>
            <consortium name="The Broad Institute Genome Sequencing Center for Infectious Disease"/>
            <person name="Wu L."/>
            <person name="Ma J."/>
        </authorList>
    </citation>
    <scope>NUCLEOTIDE SEQUENCE [LARGE SCALE GENOMIC DNA]</scope>
    <source>
        <strain evidence="10">CCUG 56698</strain>
    </source>
</reference>
<dbReference type="Proteomes" id="UP001596527">
    <property type="component" value="Unassembled WGS sequence"/>
</dbReference>
<dbReference type="InterPro" id="IPR001926">
    <property type="entry name" value="TrpB-like_PALP"/>
</dbReference>
<dbReference type="PANTHER" id="PTHR42690:SF1">
    <property type="entry name" value="THREONINE SYNTHASE-LIKE 2"/>
    <property type="match status" value="1"/>
</dbReference>
<comment type="similarity">
    <text evidence="2">Belongs to the threonine synthase family.</text>
</comment>
<evidence type="ECO:0000256" key="3">
    <source>
        <dbReference type="ARBA" id="ARBA00022898"/>
    </source>
</evidence>
<gene>
    <name evidence="9" type="primary">thrC</name>
    <name evidence="9" type="ORF">ACFQWG_07350</name>
</gene>
<dbReference type="Pfam" id="PF24857">
    <property type="entry name" value="THR4_C"/>
    <property type="match status" value="1"/>
</dbReference>
<proteinExistence type="inferred from homology"/>
<comment type="cofactor">
    <cofactor evidence="1">
        <name>pyridoxal 5'-phosphate</name>
        <dbReference type="ChEBI" id="CHEBI:597326"/>
    </cofactor>
</comment>
<dbReference type="EC" id="4.2.3.1" evidence="5"/>
<dbReference type="InterPro" id="IPR037158">
    <property type="entry name" value="Thr_synth_N_sf"/>
</dbReference>
<dbReference type="Pfam" id="PF00291">
    <property type="entry name" value="PALP"/>
    <property type="match status" value="1"/>
</dbReference>
<dbReference type="NCBIfam" id="TIGR00260">
    <property type="entry name" value="thrC"/>
    <property type="match status" value="1"/>
</dbReference>
<dbReference type="InterPro" id="IPR036052">
    <property type="entry name" value="TrpB-like_PALP_sf"/>
</dbReference>
<evidence type="ECO:0000256" key="4">
    <source>
        <dbReference type="ARBA" id="ARBA00023239"/>
    </source>
</evidence>
<evidence type="ECO:0000256" key="2">
    <source>
        <dbReference type="ARBA" id="ARBA00005517"/>
    </source>
</evidence>
<dbReference type="Gene3D" id="3.40.50.1100">
    <property type="match status" value="2"/>
</dbReference>
<evidence type="ECO:0000256" key="6">
    <source>
        <dbReference type="SAM" id="MobiDB-lite"/>
    </source>
</evidence>
<dbReference type="Pfam" id="PF14821">
    <property type="entry name" value="Thr_synth_N"/>
    <property type="match status" value="1"/>
</dbReference>
<keyword evidence="10" id="KW-1185">Reference proteome</keyword>
<dbReference type="EMBL" id="JBHTEF010000001">
    <property type="protein sequence ID" value="MFC7581013.1"/>
    <property type="molecule type" value="Genomic_DNA"/>
</dbReference>
<dbReference type="InterPro" id="IPR051166">
    <property type="entry name" value="Threonine_Synthase"/>
</dbReference>
<evidence type="ECO:0000259" key="7">
    <source>
        <dbReference type="Pfam" id="PF00291"/>
    </source>
</evidence>